<dbReference type="Pfam" id="PF00332">
    <property type="entry name" value="Glyco_hydro_17"/>
    <property type="match status" value="1"/>
</dbReference>
<organism evidence="6">
    <name type="scientific">Salvia splendens</name>
    <name type="common">Scarlet sage</name>
    <dbReference type="NCBI Taxonomy" id="180675"/>
    <lineage>
        <taxon>Eukaryota</taxon>
        <taxon>Viridiplantae</taxon>
        <taxon>Streptophyta</taxon>
        <taxon>Embryophyta</taxon>
        <taxon>Tracheophyta</taxon>
        <taxon>Spermatophyta</taxon>
        <taxon>Magnoliopsida</taxon>
        <taxon>eudicotyledons</taxon>
        <taxon>Gunneridae</taxon>
        <taxon>Pentapetalae</taxon>
        <taxon>asterids</taxon>
        <taxon>lamiids</taxon>
        <taxon>Lamiales</taxon>
        <taxon>Lamiaceae</taxon>
        <taxon>Nepetoideae</taxon>
        <taxon>Mentheae</taxon>
        <taxon>Salviinae</taxon>
        <taxon>Salvia</taxon>
        <taxon>Salvia subgen. Calosphace</taxon>
        <taxon>core Calosphace</taxon>
    </lineage>
</organism>
<proteinExistence type="inferred from homology"/>
<dbReference type="GO" id="GO:0005975">
    <property type="term" value="P:carbohydrate metabolic process"/>
    <property type="evidence" value="ECO:0007669"/>
    <property type="project" value="InterPro"/>
</dbReference>
<dbReference type="GO" id="GO:0004553">
    <property type="term" value="F:hydrolase activity, hydrolyzing O-glycosyl compounds"/>
    <property type="evidence" value="ECO:0007669"/>
    <property type="project" value="InterPro"/>
</dbReference>
<dbReference type="EMBL" id="PNBA02000019">
    <property type="protein sequence ID" value="KAG6390346.1"/>
    <property type="molecule type" value="Genomic_DNA"/>
</dbReference>
<evidence type="ECO:0008006" key="8">
    <source>
        <dbReference type="Google" id="ProtNLM"/>
    </source>
</evidence>
<reference evidence="6" key="2">
    <citation type="submission" date="2020-08" db="EMBL/GenBank/DDBJ databases">
        <title>Plant Genome Project.</title>
        <authorList>
            <person name="Zhang R.-G."/>
        </authorList>
    </citation>
    <scope>NUCLEOTIDE SEQUENCE</scope>
    <source>
        <strain evidence="6">Huo1</strain>
        <tissue evidence="6">Leaf</tissue>
    </source>
</reference>
<evidence type="ECO:0000256" key="2">
    <source>
        <dbReference type="ARBA" id="ARBA00022801"/>
    </source>
</evidence>
<dbReference type="PANTHER" id="PTHR32227">
    <property type="entry name" value="GLUCAN ENDO-1,3-BETA-GLUCOSIDASE BG1-RELATED-RELATED"/>
    <property type="match status" value="1"/>
</dbReference>
<dbReference type="InterPro" id="IPR044965">
    <property type="entry name" value="Glyco_hydro_17_plant"/>
</dbReference>
<dbReference type="InterPro" id="IPR000490">
    <property type="entry name" value="Glyco_hydro_17"/>
</dbReference>
<evidence type="ECO:0000256" key="1">
    <source>
        <dbReference type="ARBA" id="ARBA00008773"/>
    </source>
</evidence>
<name>A0A8X8WA45_SALSN</name>
<keyword evidence="2" id="KW-0378">Hydrolase</keyword>
<evidence type="ECO:0000256" key="4">
    <source>
        <dbReference type="RuleBase" id="RU004335"/>
    </source>
</evidence>
<feature type="region of interest" description="Disordered" evidence="5">
    <location>
        <begin position="213"/>
        <end position="238"/>
    </location>
</feature>
<evidence type="ECO:0000256" key="3">
    <source>
        <dbReference type="ARBA" id="ARBA00023295"/>
    </source>
</evidence>
<dbReference type="Gene3D" id="3.20.20.80">
    <property type="entry name" value="Glycosidases"/>
    <property type="match status" value="1"/>
</dbReference>
<dbReference type="SUPFAM" id="SSF51445">
    <property type="entry name" value="(Trans)glycosidases"/>
    <property type="match status" value="1"/>
</dbReference>
<reference evidence="6" key="1">
    <citation type="submission" date="2018-01" db="EMBL/GenBank/DDBJ databases">
        <authorList>
            <person name="Mao J.F."/>
        </authorList>
    </citation>
    <scope>NUCLEOTIDE SEQUENCE</scope>
    <source>
        <strain evidence="6">Huo1</strain>
        <tissue evidence="6">Leaf</tissue>
    </source>
</reference>
<comment type="caution">
    <text evidence="6">The sequence shown here is derived from an EMBL/GenBank/DDBJ whole genome shotgun (WGS) entry which is preliminary data.</text>
</comment>
<sequence>MRIYDPHPPTLQALGGTSIELMVGIPEADLPDLAQCQCHADDWVKANILSYPDVKFRYIAVGNEVSLESRYAPFVLPAMKHIYNSLNGLCVGNNIIVSTSIKTDLLGKSTPPKDGEFKPNVTWFIRPIVEFLSDTRAPLLVNVYPYIAYMNDKEHIRLPFALLQPNSGEKLGGVHYDNLFYAILDAVLSAMEKILASSSSSSLSVRLQSGSVSTTVSETGQPAPPKKKKGGGRKLSDEDEDFLTVENARIYNNNLMRIVKKGTPKRPGIPIETYIFAMFDEDLKPGPEYERNFGIFYSNGRPKYPLRFY</sequence>
<dbReference type="Proteomes" id="UP000298416">
    <property type="component" value="Unassembled WGS sequence"/>
</dbReference>
<keyword evidence="7" id="KW-1185">Reference proteome</keyword>
<evidence type="ECO:0000313" key="7">
    <source>
        <dbReference type="Proteomes" id="UP000298416"/>
    </source>
</evidence>
<gene>
    <name evidence="6" type="ORF">SASPL_148079</name>
</gene>
<accession>A0A8X8WA45</accession>
<evidence type="ECO:0000256" key="5">
    <source>
        <dbReference type="SAM" id="MobiDB-lite"/>
    </source>
</evidence>
<protein>
    <recommendedName>
        <fullName evidence="8">Glucan endo-1,3-beta-D-glucosidase</fullName>
    </recommendedName>
</protein>
<keyword evidence="3" id="KW-0326">Glycosidase</keyword>
<dbReference type="AlphaFoldDB" id="A0A8X8WA45"/>
<dbReference type="InterPro" id="IPR017853">
    <property type="entry name" value="GH"/>
</dbReference>
<evidence type="ECO:0000313" key="6">
    <source>
        <dbReference type="EMBL" id="KAG6390346.1"/>
    </source>
</evidence>
<comment type="similarity">
    <text evidence="1 4">Belongs to the glycosyl hydrolase 17 family.</text>
</comment>